<evidence type="ECO:0000256" key="1">
    <source>
        <dbReference type="SAM" id="MobiDB-lite"/>
    </source>
</evidence>
<name>A0ABN9WBW8_9DINO</name>
<gene>
    <name evidence="2" type="ORF">PCOR1329_LOCUS65081</name>
</gene>
<evidence type="ECO:0000313" key="3">
    <source>
        <dbReference type="Proteomes" id="UP001189429"/>
    </source>
</evidence>
<feature type="compositionally biased region" description="Basic and acidic residues" evidence="1">
    <location>
        <begin position="133"/>
        <end position="155"/>
    </location>
</feature>
<sequence length="155" mass="16085">MTVLEEGIEVETLTLVFSVASCTLKFPDNSGGAGWSLSIGAGGLAELRADDGLGYPSLLHAASVPQSLPVPVCSDPELLASLDGLDACRQAMRDLTEEELRLAMEDTRICRAARGARAGAASGAVRGGAVGRGQDHGAEDERVEVRHEGRGGSLR</sequence>
<keyword evidence="3" id="KW-1185">Reference proteome</keyword>
<protein>
    <submittedName>
        <fullName evidence="2">Uncharacterized protein</fullName>
    </submittedName>
</protein>
<evidence type="ECO:0000313" key="2">
    <source>
        <dbReference type="EMBL" id="CAK0882630.1"/>
    </source>
</evidence>
<proteinExistence type="predicted"/>
<accession>A0ABN9WBW8</accession>
<reference evidence="2" key="1">
    <citation type="submission" date="2023-10" db="EMBL/GenBank/DDBJ databases">
        <authorList>
            <person name="Chen Y."/>
            <person name="Shah S."/>
            <person name="Dougan E. K."/>
            <person name="Thang M."/>
            <person name="Chan C."/>
        </authorList>
    </citation>
    <scope>NUCLEOTIDE SEQUENCE [LARGE SCALE GENOMIC DNA]</scope>
</reference>
<organism evidence="2 3">
    <name type="scientific">Prorocentrum cordatum</name>
    <dbReference type="NCBI Taxonomy" id="2364126"/>
    <lineage>
        <taxon>Eukaryota</taxon>
        <taxon>Sar</taxon>
        <taxon>Alveolata</taxon>
        <taxon>Dinophyceae</taxon>
        <taxon>Prorocentrales</taxon>
        <taxon>Prorocentraceae</taxon>
        <taxon>Prorocentrum</taxon>
    </lineage>
</organism>
<dbReference type="EMBL" id="CAUYUJ010018316">
    <property type="protein sequence ID" value="CAK0882630.1"/>
    <property type="molecule type" value="Genomic_DNA"/>
</dbReference>
<dbReference type="Proteomes" id="UP001189429">
    <property type="component" value="Unassembled WGS sequence"/>
</dbReference>
<feature type="region of interest" description="Disordered" evidence="1">
    <location>
        <begin position="123"/>
        <end position="155"/>
    </location>
</feature>
<comment type="caution">
    <text evidence="2">The sequence shown here is derived from an EMBL/GenBank/DDBJ whole genome shotgun (WGS) entry which is preliminary data.</text>
</comment>